<dbReference type="InterPro" id="IPR032710">
    <property type="entry name" value="NTF2-like_dom_sf"/>
</dbReference>
<keyword evidence="3" id="KW-1185">Reference proteome</keyword>
<dbReference type="EMBL" id="CCMZ01000011">
    <property type="protein sequence ID" value="CDX15603.1"/>
    <property type="molecule type" value="Genomic_DNA"/>
</dbReference>
<dbReference type="InterPro" id="IPR037401">
    <property type="entry name" value="SnoaL-like"/>
</dbReference>
<dbReference type="Pfam" id="PF12680">
    <property type="entry name" value="SnoaL_2"/>
    <property type="match status" value="1"/>
</dbReference>
<organism evidence="2 3">
    <name type="scientific">Mesorhizobium plurifarium</name>
    <dbReference type="NCBI Taxonomy" id="69974"/>
    <lineage>
        <taxon>Bacteria</taxon>
        <taxon>Pseudomonadati</taxon>
        <taxon>Pseudomonadota</taxon>
        <taxon>Alphaproteobacteria</taxon>
        <taxon>Hyphomicrobiales</taxon>
        <taxon>Phyllobacteriaceae</taxon>
        <taxon>Mesorhizobium</taxon>
    </lineage>
</organism>
<dbReference type="Gene3D" id="3.10.450.50">
    <property type="match status" value="1"/>
</dbReference>
<sequence>MTDLNMIARNYIAAWNESDAARRKALLDAAFTKDVSYRDPVMQGDGHDGVAALIDGVQQRFAGFRFSLKGVPDGFADRIRFSWNLGPEGTESVIEGTDIGIIEDGRLKSVTGFLDKVPVQ</sequence>
<reference evidence="3" key="1">
    <citation type="submission" date="2014-08" db="EMBL/GenBank/DDBJ databases">
        <authorList>
            <person name="Moulin L."/>
        </authorList>
    </citation>
    <scope>NUCLEOTIDE SEQUENCE [LARGE SCALE GENOMIC DNA]</scope>
</reference>
<protein>
    <recommendedName>
        <fullName evidence="1">SnoaL-like domain-containing protein</fullName>
    </recommendedName>
</protein>
<feature type="domain" description="SnoaL-like" evidence="1">
    <location>
        <begin position="8"/>
        <end position="108"/>
    </location>
</feature>
<proteinExistence type="predicted"/>
<name>A0A090DP12_MESPL</name>
<accession>A0A090DP12</accession>
<dbReference type="SUPFAM" id="SSF54427">
    <property type="entry name" value="NTF2-like"/>
    <property type="match status" value="1"/>
</dbReference>
<evidence type="ECO:0000313" key="3">
    <source>
        <dbReference type="Proteomes" id="UP000045285"/>
    </source>
</evidence>
<dbReference type="Proteomes" id="UP000045285">
    <property type="component" value="Unassembled WGS sequence"/>
</dbReference>
<dbReference type="AlphaFoldDB" id="A0A090DP12"/>
<gene>
    <name evidence="2" type="ORF">MPL3356_190028</name>
</gene>
<evidence type="ECO:0000259" key="1">
    <source>
        <dbReference type="Pfam" id="PF12680"/>
    </source>
</evidence>
<evidence type="ECO:0000313" key="2">
    <source>
        <dbReference type="EMBL" id="CDX15603.1"/>
    </source>
</evidence>